<organism evidence="1 2">
    <name type="scientific">Cystoisospora suis</name>
    <dbReference type="NCBI Taxonomy" id="483139"/>
    <lineage>
        <taxon>Eukaryota</taxon>
        <taxon>Sar</taxon>
        <taxon>Alveolata</taxon>
        <taxon>Apicomplexa</taxon>
        <taxon>Conoidasida</taxon>
        <taxon>Coccidia</taxon>
        <taxon>Eucoccidiorida</taxon>
        <taxon>Eimeriorina</taxon>
        <taxon>Sarcocystidae</taxon>
        <taxon>Cystoisospora</taxon>
    </lineage>
</organism>
<name>A0A2C6KNF4_9APIC</name>
<gene>
    <name evidence="1" type="ORF">CSUI_008263</name>
</gene>
<sequence length="41" mass="4981">EREREVKGKPRREKRRKGCKMMVIMRCFSTGRRLGRSDRIS</sequence>
<evidence type="ECO:0000313" key="2">
    <source>
        <dbReference type="Proteomes" id="UP000221165"/>
    </source>
</evidence>
<dbReference type="Proteomes" id="UP000221165">
    <property type="component" value="Unassembled WGS sequence"/>
</dbReference>
<dbReference type="EMBL" id="MIGC01004577">
    <property type="protein sequence ID" value="PHJ17916.1"/>
    <property type="molecule type" value="Genomic_DNA"/>
</dbReference>
<dbReference type="RefSeq" id="XP_067919630.1">
    <property type="nucleotide sequence ID" value="XM_068068397.1"/>
</dbReference>
<dbReference type="AlphaFoldDB" id="A0A2C6KNF4"/>
<evidence type="ECO:0000313" key="1">
    <source>
        <dbReference type="EMBL" id="PHJ17916.1"/>
    </source>
</evidence>
<keyword evidence="2" id="KW-1185">Reference proteome</keyword>
<comment type="caution">
    <text evidence="1">The sequence shown here is derived from an EMBL/GenBank/DDBJ whole genome shotgun (WGS) entry which is preliminary data.</text>
</comment>
<dbReference type="GeneID" id="94431608"/>
<reference evidence="1 2" key="1">
    <citation type="journal article" date="2017" name="Int. J. Parasitol.">
        <title>The genome of the protozoan parasite Cystoisospora suis and a reverse vaccinology approach to identify vaccine candidates.</title>
        <authorList>
            <person name="Palmieri N."/>
            <person name="Shrestha A."/>
            <person name="Ruttkowski B."/>
            <person name="Beck T."/>
            <person name="Vogl C."/>
            <person name="Tomley F."/>
            <person name="Blake D.P."/>
            <person name="Joachim A."/>
        </authorList>
    </citation>
    <scope>NUCLEOTIDE SEQUENCE [LARGE SCALE GENOMIC DNA]</scope>
    <source>
        <strain evidence="1 2">Wien I</strain>
    </source>
</reference>
<protein>
    <submittedName>
        <fullName evidence="1">Uncharacterized protein</fullName>
    </submittedName>
</protein>
<proteinExistence type="predicted"/>
<feature type="non-terminal residue" evidence="1">
    <location>
        <position position="1"/>
    </location>
</feature>
<accession>A0A2C6KNF4</accession>
<dbReference type="VEuPathDB" id="ToxoDB:CSUI_008263"/>